<feature type="transmembrane region" description="Helical" evidence="7">
    <location>
        <begin position="314"/>
        <end position="334"/>
    </location>
</feature>
<evidence type="ECO:0000256" key="4">
    <source>
        <dbReference type="ARBA" id="ARBA00022989"/>
    </source>
</evidence>
<dbReference type="AlphaFoldDB" id="Q9XF27"/>
<dbReference type="EMBL" id="AF128457">
    <property type="protein sequence ID" value="AAD27637.1"/>
    <property type="molecule type" value="Genomic_DNA"/>
</dbReference>
<evidence type="ECO:0000256" key="2">
    <source>
        <dbReference type="ARBA" id="ARBA00006948"/>
    </source>
</evidence>
<evidence type="ECO:0000256" key="6">
    <source>
        <dbReference type="SAM" id="MobiDB-lite"/>
    </source>
</evidence>
<feature type="transmembrane region" description="Helical" evidence="7">
    <location>
        <begin position="131"/>
        <end position="150"/>
    </location>
</feature>
<feature type="transmembrane region" description="Helical" evidence="7">
    <location>
        <begin position="199"/>
        <end position="217"/>
    </location>
</feature>
<dbReference type="PANTHER" id="PTHR47119:SF1">
    <property type="entry name" value="PLANT VIRAL-RESPONSE FAMILY PROTEIN"/>
    <property type="match status" value="1"/>
</dbReference>
<evidence type="ECO:0000256" key="3">
    <source>
        <dbReference type="ARBA" id="ARBA00022692"/>
    </source>
</evidence>
<comment type="subcellular location">
    <subcellularLocation>
        <location evidence="1">Membrane</location>
        <topology evidence="1">Multi-pass membrane protein</topology>
    </subcellularLocation>
</comment>
<keyword evidence="4 7" id="KW-1133">Transmembrane helix</keyword>
<evidence type="ECO:0000256" key="5">
    <source>
        <dbReference type="ARBA" id="ARBA00023136"/>
    </source>
</evidence>
<feature type="transmembrane region" description="Helical" evidence="7">
    <location>
        <begin position="170"/>
        <end position="187"/>
    </location>
</feature>
<keyword evidence="5 7" id="KW-0472">Membrane</keyword>
<evidence type="ECO:0000313" key="8">
    <source>
        <dbReference type="EMBL" id="AAD27637.1"/>
    </source>
</evidence>
<sequence>MQLVSIPEQRERPIKVIKPTASADPARLLQLARPHPSFTLHRTAPHRALATTARRAPDAPGRRSRVAPRRAPTAPGHVLPGTLFLAVGAWHVWAAAARFAADPRGFRLRAWNPVDVGGGGAPAWLPAHLELYVIAGGAFLHMCVEVLYSTHLHIFADGGINPAHLNDLEHGGMLLMFFLFGILALLSQKTRYLPLPEGALCLVASTAFMAELLLFYFHSTTHQGLEGYYHYLLVVVVALCVATTVLGALLPASFPVDIASGAAIALQGLWFYQTAFTLYGPSLPAGCRRDADGHIDCHTHAAQERAEQLANFQLFGLVFLVCAYALGCFAVAAARHGHPDLATMHAKHVAAMEAQLAGAGAGEGDRFVGSALPLEDTAI</sequence>
<dbReference type="InterPro" id="IPR006904">
    <property type="entry name" value="DUF716"/>
</dbReference>
<dbReference type="Pfam" id="PF04819">
    <property type="entry name" value="DUF716"/>
    <property type="match status" value="1"/>
</dbReference>
<name>Q9XF27_ORYSI</name>
<reference evidence="8" key="1">
    <citation type="submission" date="1999-02" db="EMBL/GenBank/DDBJ databases">
        <title>Microcollinearity in cereal genomes.</title>
        <authorList>
            <person name="Llaca V."/>
            <person name="Lou A."/>
            <person name="Young S."/>
            <person name="Messing J."/>
        </authorList>
    </citation>
    <scope>NUCLEOTIDE SEQUENCE</scope>
</reference>
<feature type="transmembrane region" description="Helical" evidence="7">
    <location>
        <begin position="229"/>
        <end position="249"/>
    </location>
</feature>
<evidence type="ECO:0000256" key="1">
    <source>
        <dbReference type="ARBA" id="ARBA00004141"/>
    </source>
</evidence>
<protein>
    <submittedName>
        <fullName evidence="8">Uncharacterized protein</fullName>
    </submittedName>
</protein>
<evidence type="ECO:0000256" key="7">
    <source>
        <dbReference type="SAM" id="Phobius"/>
    </source>
</evidence>
<feature type="region of interest" description="Disordered" evidence="6">
    <location>
        <begin position="44"/>
        <end position="72"/>
    </location>
</feature>
<accession>Q9XF27</accession>
<dbReference type="GO" id="GO:0016020">
    <property type="term" value="C:membrane"/>
    <property type="evidence" value="ECO:0007669"/>
    <property type="project" value="UniProtKB-SubCell"/>
</dbReference>
<comment type="similarity">
    <text evidence="2">Belongs to the TMEM45 family.</text>
</comment>
<proteinExistence type="inferred from homology"/>
<organism evidence="8">
    <name type="scientific">Oryza sativa subsp. indica</name>
    <name type="common">Rice</name>
    <dbReference type="NCBI Taxonomy" id="39946"/>
    <lineage>
        <taxon>Eukaryota</taxon>
        <taxon>Viridiplantae</taxon>
        <taxon>Streptophyta</taxon>
        <taxon>Embryophyta</taxon>
        <taxon>Tracheophyta</taxon>
        <taxon>Spermatophyta</taxon>
        <taxon>Magnoliopsida</taxon>
        <taxon>Liliopsida</taxon>
        <taxon>Poales</taxon>
        <taxon>Poaceae</taxon>
        <taxon>BOP clade</taxon>
        <taxon>Oryzoideae</taxon>
        <taxon>Oryzeae</taxon>
        <taxon>Oryzinae</taxon>
        <taxon>Oryza</taxon>
        <taxon>Oryza sativa</taxon>
    </lineage>
</organism>
<keyword evidence="3 7" id="KW-0812">Transmembrane</keyword>
<dbReference type="PANTHER" id="PTHR47119">
    <property type="entry name" value="PLANT VIRAL-RESPONSE FAMILY PROTEIN"/>
    <property type="match status" value="1"/>
</dbReference>